<dbReference type="AlphaFoldDB" id="A0A5B9QSE0"/>
<dbReference type="Proteomes" id="UP000323917">
    <property type="component" value="Chromosome"/>
</dbReference>
<evidence type="ECO:0000313" key="2">
    <source>
        <dbReference type="Proteomes" id="UP000323917"/>
    </source>
</evidence>
<organism evidence="1 2">
    <name type="scientific">Bythopirellula goksoeyrii</name>
    <dbReference type="NCBI Taxonomy" id="1400387"/>
    <lineage>
        <taxon>Bacteria</taxon>
        <taxon>Pseudomonadati</taxon>
        <taxon>Planctomycetota</taxon>
        <taxon>Planctomycetia</taxon>
        <taxon>Pirellulales</taxon>
        <taxon>Lacipirellulaceae</taxon>
        <taxon>Bythopirellula</taxon>
    </lineage>
</organism>
<dbReference type="OrthoDB" id="280755at2"/>
<evidence type="ECO:0000313" key="1">
    <source>
        <dbReference type="EMBL" id="QEG36833.1"/>
    </source>
</evidence>
<proteinExistence type="predicted"/>
<dbReference type="RefSeq" id="WP_148075137.1">
    <property type="nucleotide sequence ID" value="NZ_CP042913.1"/>
</dbReference>
<dbReference type="EMBL" id="CP042913">
    <property type="protein sequence ID" value="QEG36833.1"/>
    <property type="molecule type" value="Genomic_DNA"/>
</dbReference>
<gene>
    <name evidence="1" type="ORF">Pr1d_41690</name>
</gene>
<accession>A0A5B9QSE0</accession>
<dbReference type="KEGG" id="bgok:Pr1d_41690"/>
<keyword evidence="2" id="KW-1185">Reference proteome</keyword>
<protein>
    <submittedName>
        <fullName evidence="1">Uncharacterized protein</fullName>
    </submittedName>
</protein>
<reference evidence="1 2" key="1">
    <citation type="submission" date="2019-08" db="EMBL/GenBank/DDBJ databases">
        <title>Deep-cultivation of Planctomycetes and their phenomic and genomic characterization uncovers novel biology.</title>
        <authorList>
            <person name="Wiegand S."/>
            <person name="Jogler M."/>
            <person name="Boedeker C."/>
            <person name="Pinto D."/>
            <person name="Vollmers J."/>
            <person name="Rivas-Marin E."/>
            <person name="Kohn T."/>
            <person name="Peeters S.H."/>
            <person name="Heuer A."/>
            <person name="Rast P."/>
            <person name="Oberbeckmann S."/>
            <person name="Bunk B."/>
            <person name="Jeske O."/>
            <person name="Meyerdierks A."/>
            <person name="Storesund J.E."/>
            <person name="Kallscheuer N."/>
            <person name="Luecker S."/>
            <person name="Lage O.M."/>
            <person name="Pohl T."/>
            <person name="Merkel B.J."/>
            <person name="Hornburger P."/>
            <person name="Mueller R.-W."/>
            <person name="Bruemmer F."/>
            <person name="Labrenz M."/>
            <person name="Spormann A.M."/>
            <person name="Op den Camp H."/>
            <person name="Overmann J."/>
            <person name="Amann R."/>
            <person name="Jetten M.S.M."/>
            <person name="Mascher T."/>
            <person name="Medema M.H."/>
            <person name="Devos D.P."/>
            <person name="Kaster A.-K."/>
            <person name="Ovreas L."/>
            <person name="Rohde M."/>
            <person name="Galperin M.Y."/>
            <person name="Jogler C."/>
        </authorList>
    </citation>
    <scope>NUCLEOTIDE SEQUENCE [LARGE SCALE GENOMIC DNA]</scope>
    <source>
        <strain evidence="1 2">Pr1d</strain>
    </source>
</reference>
<name>A0A5B9QSE0_9BACT</name>
<sequence length="112" mass="12355">MIENIKKLLGLRPSANLDAVVRQVTEDSLPEVCQQVVGRTGGMNFAEARGYVRARASRIVLRHARIVIARSAEVKVSELQTVARFATERLVPQVIRQARVGVPAMPVLRRAA</sequence>